<comment type="similarity">
    <text evidence="5">Belongs to the 2H phosphoesterase superfamily. USB1 family.</text>
</comment>
<dbReference type="FunFam" id="3.90.1140.10:FF:000008">
    <property type="entry name" value="U6 snRNA phosphodiesterase"/>
    <property type="match status" value="1"/>
</dbReference>
<evidence type="ECO:0000256" key="5">
    <source>
        <dbReference type="HAMAP-Rule" id="MF_03040"/>
    </source>
</evidence>
<keyword evidence="4 5" id="KW-0539">Nucleus</keyword>
<accession>A0A1J3ERA2</accession>
<evidence type="ECO:0000256" key="1">
    <source>
        <dbReference type="ARBA" id="ARBA00022722"/>
    </source>
</evidence>
<feature type="region of interest" description="Disordered" evidence="6">
    <location>
        <begin position="1"/>
        <end position="47"/>
    </location>
</feature>
<dbReference type="GO" id="GO:0016829">
    <property type="term" value="F:lyase activity"/>
    <property type="evidence" value="ECO:0007669"/>
    <property type="project" value="UniProtKB-KW"/>
</dbReference>
<dbReference type="GO" id="GO:0034477">
    <property type="term" value="P:U6 snRNA 3'-end processing"/>
    <property type="evidence" value="ECO:0007669"/>
    <property type="project" value="UniProtKB-UniRule"/>
</dbReference>
<reference evidence="7" key="1">
    <citation type="submission" date="2016-07" db="EMBL/GenBank/DDBJ databases">
        <title>De novo transcriptome assembly of four accessions of the metal hyperaccumulator plant Noccaea caerulescens.</title>
        <authorList>
            <person name="Blande D."/>
            <person name="Halimaa P."/>
            <person name="Tervahauta A.I."/>
            <person name="Aarts M.G."/>
            <person name="Karenlampi S.O."/>
        </authorList>
    </citation>
    <scope>NUCLEOTIDE SEQUENCE</scope>
</reference>
<dbReference type="PANTHER" id="PTHR13522">
    <property type="entry name" value="U6 SNRNA PHOSPHODIESTERASE 1"/>
    <property type="match status" value="1"/>
</dbReference>
<organism evidence="7">
    <name type="scientific">Noccaea caerulescens</name>
    <name type="common">Alpine penny-cress</name>
    <name type="synonym">Thlaspi caerulescens</name>
    <dbReference type="NCBI Taxonomy" id="107243"/>
    <lineage>
        <taxon>Eukaryota</taxon>
        <taxon>Viridiplantae</taxon>
        <taxon>Streptophyta</taxon>
        <taxon>Embryophyta</taxon>
        <taxon>Tracheophyta</taxon>
        <taxon>Spermatophyta</taxon>
        <taxon>Magnoliopsida</taxon>
        <taxon>eudicotyledons</taxon>
        <taxon>Gunneridae</taxon>
        <taxon>Pentapetalae</taxon>
        <taxon>rosids</taxon>
        <taxon>malvids</taxon>
        <taxon>Brassicales</taxon>
        <taxon>Brassicaceae</taxon>
        <taxon>Coluteocarpeae</taxon>
        <taxon>Noccaea</taxon>
    </lineage>
</organism>
<keyword evidence="1 5" id="KW-0540">Nuclease</keyword>
<gene>
    <name evidence="7" type="ORF">LC_TR15170_c0_g1_i1_g.51375</name>
    <name evidence="8" type="ORF">LE_TR4594_c0_g1_i1_g.15916</name>
</gene>
<dbReference type="AlphaFoldDB" id="A0A1J3ERA2"/>
<dbReference type="GO" id="GO:0005634">
    <property type="term" value="C:nucleus"/>
    <property type="evidence" value="ECO:0007669"/>
    <property type="project" value="UniProtKB-SubCell"/>
</dbReference>
<proteinExistence type="inferred from homology"/>
<dbReference type="Pfam" id="PF09749">
    <property type="entry name" value="HVSL"/>
    <property type="match status" value="1"/>
</dbReference>
<name>A0A1J3ERA2_NOCCA</name>
<evidence type="ECO:0000256" key="2">
    <source>
        <dbReference type="ARBA" id="ARBA00022801"/>
    </source>
</evidence>
<dbReference type="Gene3D" id="3.90.1140.10">
    <property type="entry name" value="Cyclic phosphodiesterase"/>
    <property type="match status" value="1"/>
</dbReference>
<evidence type="ECO:0000256" key="6">
    <source>
        <dbReference type="SAM" id="MobiDB-lite"/>
    </source>
</evidence>
<feature type="active site" description="Proton donor/acceptor" evidence="5">
    <location>
        <position position="233"/>
    </location>
</feature>
<dbReference type="EMBL" id="GEVK01020115">
    <property type="protein sequence ID" value="JAU32717.1"/>
    <property type="molecule type" value="Transcribed_RNA"/>
</dbReference>
<dbReference type="InterPro" id="IPR027521">
    <property type="entry name" value="Usb1"/>
</dbReference>
<dbReference type="GO" id="GO:1990838">
    <property type="term" value="F:poly(U)-specific exoribonuclease activity, producing 3' uridine cyclic phosphate ends"/>
    <property type="evidence" value="ECO:0007669"/>
    <property type="project" value="UniProtKB-UniRule"/>
</dbReference>
<dbReference type="HAMAP" id="MF_03040">
    <property type="entry name" value="USB1"/>
    <property type="match status" value="1"/>
</dbReference>
<evidence type="ECO:0000313" key="7">
    <source>
        <dbReference type="EMBL" id="JAU32717.1"/>
    </source>
</evidence>
<protein>
    <recommendedName>
        <fullName evidence="5">U6 snRNA phosphodiesterase</fullName>
        <ecNumber evidence="5">3.1.4.-</ecNumber>
    </recommendedName>
</protein>
<comment type="subcellular location">
    <subcellularLocation>
        <location evidence="5">Nucleus</location>
    </subcellularLocation>
</comment>
<evidence type="ECO:0000256" key="3">
    <source>
        <dbReference type="ARBA" id="ARBA00023239"/>
    </source>
</evidence>
<comment type="function">
    <text evidence="5">Phosphodiesterase responsible for the U6 snRNA 3' end processing. Acts as an exoribonuclease (RNase) responsible for trimming the poly(U) tract of the last nucleotides in the pre-U6 snRNA molecule, leading to the formation of mature U6 snRNA.</text>
</comment>
<dbReference type="EMBL" id="GEVL01001404">
    <property type="protein sequence ID" value="JAU75937.1"/>
    <property type="molecule type" value="Transcribed_RNA"/>
</dbReference>
<evidence type="ECO:0000313" key="8">
    <source>
        <dbReference type="EMBL" id="JAU75937.1"/>
    </source>
</evidence>
<keyword evidence="2 5" id="KW-0378">Hydrolase</keyword>
<keyword evidence="3" id="KW-0456">Lyase</keyword>
<evidence type="ECO:0000256" key="4">
    <source>
        <dbReference type="ARBA" id="ARBA00023242"/>
    </source>
</evidence>
<dbReference type="EC" id="3.1.4.-" evidence="5"/>
<dbReference type="PANTHER" id="PTHR13522:SF3">
    <property type="entry name" value="U6 SNRNA PHOSPHODIESTERASE 1"/>
    <property type="match status" value="1"/>
</dbReference>
<sequence>MEALRAIYGDSSSDSDTDDHSPACSVAEISGDKSTSGKHESVSISLPPPPLSLLDSIGSTGSLDSYSTGPGVRVRNFPHVDGNYALHVYIPVSIPLLAKKEMVCFLKRVASVVPHLHLVEADVPLNILCKDDQKLEHALGREFHISLGRSVPLRVHQINSVVSMLRQKLQLQKRYLIDFNKWEVFVNDDCTRSFLSLEITTSGLSEISTQIDAVNEVYRLHNLPEFYKDPRPHISLVWALGDIRTSLKGAVDGELRKLRAGGCAKNRIFTSKFCGIDCKIGNKTHKICKLPDG</sequence>
<feature type="active site" description="Proton donor/acceptor" evidence="5">
    <location>
        <position position="144"/>
    </location>
</feature>